<proteinExistence type="predicted"/>
<reference evidence="1" key="1">
    <citation type="submission" date="2022-05" db="EMBL/GenBank/DDBJ databases">
        <title>Megaplasmid of Vibrio parahaemolyticus.</title>
        <authorList>
            <person name="Strauch E."/>
            <person name="Borowiak M."/>
        </authorList>
    </citation>
    <scope>NUCLEOTIDE SEQUENCE</scope>
    <source>
        <strain evidence="1">16-VB00198</strain>
        <plasmid evidence="1">pVP-16-VB00198-1</plasmid>
    </source>
</reference>
<name>A0AA46URY0_VIBPH</name>
<geneLocation type="plasmid" evidence="1 2">
    <name>pVP-16-VB00198-1</name>
</geneLocation>
<evidence type="ECO:0000313" key="2">
    <source>
        <dbReference type="Proteomes" id="UP001163036"/>
    </source>
</evidence>
<dbReference type="RefSeq" id="WP_264400174.1">
    <property type="nucleotide sequence ID" value="NZ_CP062152.1"/>
</dbReference>
<organism evidence="1 2">
    <name type="scientific">Vibrio parahaemolyticus</name>
    <dbReference type="NCBI Taxonomy" id="670"/>
    <lineage>
        <taxon>Bacteria</taxon>
        <taxon>Pseudomonadati</taxon>
        <taxon>Pseudomonadota</taxon>
        <taxon>Gammaproteobacteria</taxon>
        <taxon>Vibrionales</taxon>
        <taxon>Vibrionaceae</taxon>
        <taxon>Vibrio</taxon>
    </lineage>
</organism>
<keyword evidence="1" id="KW-0614">Plasmid</keyword>
<evidence type="ECO:0000313" key="1">
    <source>
        <dbReference type="EMBL" id="UYV29629.1"/>
    </source>
</evidence>
<dbReference type="EMBL" id="CP097357">
    <property type="protein sequence ID" value="UYV29629.1"/>
    <property type="molecule type" value="Genomic_DNA"/>
</dbReference>
<dbReference type="Proteomes" id="UP001163036">
    <property type="component" value="Plasmid pVP-16-VB00198-1"/>
</dbReference>
<dbReference type="AlphaFoldDB" id="A0AA46URY0"/>
<protein>
    <submittedName>
        <fullName evidence="1">Uncharacterized protein</fullName>
    </submittedName>
</protein>
<gene>
    <name evidence="1" type="ORF">M5598_27005</name>
</gene>
<sequence length="93" mass="10417">MTIVMIHVTPSVSIDKLHPDDQQLGSLYRVTLNDEVSEDIADVALDVFHSSVAVKELDNFTFEVKDDNGTTLSLNDDYESYSKSDFGYVDLVE</sequence>
<accession>A0AA46URY0</accession>